<dbReference type="RefSeq" id="WP_164695382.1">
    <property type="nucleotide sequence ID" value="NZ_JAAIKB010000006.1"/>
</dbReference>
<dbReference type="GO" id="GO:0032259">
    <property type="term" value="P:methylation"/>
    <property type="evidence" value="ECO:0007669"/>
    <property type="project" value="UniProtKB-KW"/>
</dbReference>
<evidence type="ECO:0000313" key="2">
    <source>
        <dbReference type="Proteomes" id="UP000475385"/>
    </source>
</evidence>
<keyword evidence="1" id="KW-0489">Methyltransferase</keyword>
<keyword evidence="1" id="KW-0808">Transferase</keyword>
<dbReference type="GO" id="GO:0008168">
    <property type="term" value="F:methyltransferase activity"/>
    <property type="evidence" value="ECO:0007669"/>
    <property type="project" value="UniProtKB-KW"/>
</dbReference>
<comment type="caution">
    <text evidence="1">The sequence shown here is derived from an EMBL/GenBank/DDBJ whole genome shotgun (WGS) entry which is preliminary data.</text>
</comment>
<dbReference type="AlphaFoldDB" id="A0A6M1LM91"/>
<dbReference type="Pfam" id="PF13489">
    <property type="entry name" value="Methyltransf_23"/>
    <property type="match status" value="1"/>
</dbReference>
<dbReference type="EMBL" id="JAAIKB010000006">
    <property type="protein sequence ID" value="NGM21470.1"/>
    <property type="molecule type" value="Genomic_DNA"/>
</dbReference>
<sequence>MLSDGALVGVVVERLHCRACGAGWLPAHEAARLPRRTFGDAYALGAAPPTAADIARAGGYAARIARLWAGSPPASLLDVGCGNGALLGALRALWPEARRMGVEVAPRVAAAARATGIPVAPALRPGMRAALVLSVNVVEHTPDPGAFLASLRRAVAPGGAAIVICPDGSQPWIELLMADHRWSLSPAALERLATEAGFRVVARDPAPGGFQALLLRPALPKRLPPPRAAIPAVPRRDYLAAWRALDATLAARLDPDRRLVGFGVGEVARLLRAFAPATWARIAALTADDRAGVEGLAKPFIPPAALDPARDSLLLALRPGVQPSLAARFADCHVIRWDDLIPR</sequence>
<dbReference type="PANTHER" id="PTHR43861">
    <property type="entry name" value="TRANS-ACONITATE 2-METHYLTRANSFERASE-RELATED"/>
    <property type="match status" value="1"/>
</dbReference>
<dbReference type="Proteomes" id="UP000475385">
    <property type="component" value="Unassembled WGS sequence"/>
</dbReference>
<gene>
    <name evidence="1" type="ORF">G3576_15710</name>
</gene>
<name>A0A6M1LM91_9PROT</name>
<keyword evidence="2" id="KW-1185">Reference proteome</keyword>
<dbReference type="Gene3D" id="3.40.50.150">
    <property type="entry name" value="Vaccinia Virus protein VP39"/>
    <property type="match status" value="1"/>
</dbReference>
<accession>A0A6M1LM91</accession>
<protein>
    <submittedName>
        <fullName evidence="1">Class I SAM-dependent methyltransferase</fullName>
    </submittedName>
</protein>
<dbReference type="InterPro" id="IPR029063">
    <property type="entry name" value="SAM-dependent_MTases_sf"/>
</dbReference>
<reference evidence="1 2" key="2">
    <citation type="submission" date="2020-03" db="EMBL/GenBank/DDBJ databases">
        <title>Roseomonas stagni sp. nov., isolated from pond water in Japan.</title>
        <authorList>
            <person name="Furuhata K."/>
            <person name="Miyamoto H."/>
            <person name="Goto K."/>
        </authorList>
    </citation>
    <scope>NUCLEOTIDE SEQUENCE [LARGE SCALE GENOMIC DNA]</scope>
    <source>
        <strain evidence="1 2">PeD5</strain>
    </source>
</reference>
<evidence type="ECO:0000313" key="1">
    <source>
        <dbReference type="EMBL" id="NGM21470.1"/>
    </source>
</evidence>
<dbReference type="SUPFAM" id="SSF53335">
    <property type="entry name" value="S-adenosyl-L-methionine-dependent methyltransferases"/>
    <property type="match status" value="1"/>
</dbReference>
<proteinExistence type="predicted"/>
<reference evidence="1 2" key="1">
    <citation type="submission" date="2020-02" db="EMBL/GenBank/DDBJ databases">
        <authorList>
            <person name="Kim H.M."/>
            <person name="Jeon C.O."/>
        </authorList>
    </citation>
    <scope>NUCLEOTIDE SEQUENCE [LARGE SCALE GENOMIC DNA]</scope>
    <source>
        <strain evidence="1 2">PeD5</strain>
    </source>
</reference>
<organism evidence="1 2">
    <name type="scientific">Falsiroseomonas algicola</name>
    <dbReference type="NCBI Taxonomy" id="2716930"/>
    <lineage>
        <taxon>Bacteria</taxon>
        <taxon>Pseudomonadati</taxon>
        <taxon>Pseudomonadota</taxon>
        <taxon>Alphaproteobacteria</taxon>
        <taxon>Acetobacterales</taxon>
        <taxon>Roseomonadaceae</taxon>
        <taxon>Falsiroseomonas</taxon>
    </lineage>
</organism>